<dbReference type="Pfam" id="PF07973">
    <property type="entry name" value="tRNA_SAD"/>
    <property type="match status" value="1"/>
</dbReference>
<dbReference type="PANTHER" id="PTHR43462">
    <property type="entry name" value="ALANYL-TRNA EDITING PROTEIN"/>
    <property type="match status" value="1"/>
</dbReference>
<evidence type="ECO:0000256" key="2">
    <source>
        <dbReference type="ARBA" id="ARBA00004496"/>
    </source>
</evidence>
<proteinExistence type="predicted"/>
<dbReference type="SMART" id="SM00863">
    <property type="entry name" value="tRNA_SAD"/>
    <property type="match status" value="1"/>
</dbReference>
<dbReference type="PROSITE" id="PS50860">
    <property type="entry name" value="AA_TRNA_LIGASE_II_ALA"/>
    <property type="match status" value="1"/>
</dbReference>
<organism evidence="7">
    <name type="scientific">marine sediment metagenome</name>
    <dbReference type="NCBI Taxonomy" id="412755"/>
    <lineage>
        <taxon>unclassified sequences</taxon>
        <taxon>metagenomes</taxon>
        <taxon>ecological metagenomes</taxon>
    </lineage>
</organism>
<dbReference type="GO" id="GO:0002161">
    <property type="term" value="F:aminoacyl-tRNA deacylase activity"/>
    <property type="evidence" value="ECO:0007669"/>
    <property type="project" value="UniProtKB-ARBA"/>
</dbReference>
<dbReference type="GO" id="GO:0005524">
    <property type="term" value="F:ATP binding"/>
    <property type="evidence" value="ECO:0007669"/>
    <property type="project" value="InterPro"/>
</dbReference>
<gene>
    <name evidence="7" type="ORF">LCGC14_0875290</name>
</gene>
<comment type="subcellular location">
    <subcellularLocation>
        <location evidence="2">Cytoplasm</location>
    </subcellularLocation>
</comment>
<dbReference type="InterPro" id="IPR018165">
    <property type="entry name" value="Ala-tRNA-synth_IIc_core"/>
</dbReference>
<evidence type="ECO:0000256" key="5">
    <source>
        <dbReference type="ARBA" id="ARBA00022833"/>
    </source>
</evidence>
<dbReference type="GO" id="GO:0046872">
    <property type="term" value="F:metal ion binding"/>
    <property type="evidence" value="ECO:0007669"/>
    <property type="project" value="UniProtKB-KW"/>
</dbReference>
<dbReference type="GO" id="GO:0006419">
    <property type="term" value="P:alanyl-tRNA aminoacylation"/>
    <property type="evidence" value="ECO:0007669"/>
    <property type="project" value="InterPro"/>
</dbReference>
<reference evidence="7" key="1">
    <citation type="journal article" date="2015" name="Nature">
        <title>Complex archaea that bridge the gap between prokaryotes and eukaryotes.</title>
        <authorList>
            <person name="Spang A."/>
            <person name="Saw J.H."/>
            <person name="Jorgensen S.L."/>
            <person name="Zaremba-Niedzwiedzka K."/>
            <person name="Martijn J."/>
            <person name="Lind A.E."/>
            <person name="van Eijk R."/>
            <person name="Schleper C."/>
            <person name="Guy L."/>
            <person name="Ettema T.J."/>
        </authorList>
    </citation>
    <scope>NUCLEOTIDE SEQUENCE</scope>
</reference>
<keyword evidence="5" id="KW-0862">Zinc</keyword>
<evidence type="ECO:0000259" key="6">
    <source>
        <dbReference type="PROSITE" id="PS50860"/>
    </source>
</evidence>
<dbReference type="Gene3D" id="2.40.30.130">
    <property type="match status" value="1"/>
</dbReference>
<keyword evidence="4" id="KW-0479">Metal-binding</keyword>
<dbReference type="Pfam" id="PF01411">
    <property type="entry name" value="tRNA-synt_2c"/>
    <property type="match status" value="1"/>
</dbReference>
<name>A0A0F9SAJ5_9ZZZZ</name>
<dbReference type="InterPro" id="IPR018163">
    <property type="entry name" value="Thr/Ala-tRNA-synth_IIc_edit"/>
</dbReference>
<dbReference type="InterPro" id="IPR012947">
    <property type="entry name" value="tRNA_SAD"/>
</dbReference>
<sequence length="235" mass="27009">MTKALYMDDSYLKQWKAKVVSVKESKFIVLDQTAFYPKSGGQPCDEGTIIKDGNEFRVVYTGKFSGEISHEVDKPGLKAGDEIACKIDWERRYTFMRYHTASHLISNILFKKTDAKITGNQIEADKTRMDFSMTDYSPEKLRTYVEEANKIIETNLPITIDYMSRDDVMQNPDLARLAMGLPKNIKDFRIVRIGDIDEQVDGGTHVKCLKEIGKIEIIKTVNKGKNNRRMYFVLK</sequence>
<dbReference type="InterPro" id="IPR051335">
    <property type="entry name" value="Alanyl-tRNA_Editing_Enzymes"/>
</dbReference>
<dbReference type="GO" id="GO:0005737">
    <property type="term" value="C:cytoplasm"/>
    <property type="evidence" value="ECO:0007669"/>
    <property type="project" value="UniProtKB-SubCell"/>
</dbReference>
<dbReference type="FunFam" id="2.40.30.130:FF:000010">
    <property type="entry name" value="Alanine--tRNA ligase"/>
    <property type="match status" value="1"/>
</dbReference>
<dbReference type="PANTHER" id="PTHR43462:SF1">
    <property type="entry name" value="ALANYL-TRNA EDITING PROTEIN AARSD1"/>
    <property type="match status" value="1"/>
</dbReference>
<feature type="domain" description="Alanyl-transfer RNA synthetases family profile" evidence="6">
    <location>
        <begin position="1"/>
        <end position="235"/>
    </location>
</feature>
<dbReference type="AlphaFoldDB" id="A0A0F9SAJ5"/>
<dbReference type="SUPFAM" id="SSF50447">
    <property type="entry name" value="Translation proteins"/>
    <property type="match status" value="1"/>
</dbReference>
<protein>
    <recommendedName>
        <fullName evidence="6">Alanyl-transfer RNA synthetases family profile domain-containing protein</fullName>
    </recommendedName>
</protein>
<keyword evidence="3" id="KW-0963">Cytoplasm</keyword>
<comment type="caution">
    <text evidence="7">The sequence shown here is derived from an EMBL/GenBank/DDBJ whole genome shotgun (WGS) entry which is preliminary data.</text>
</comment>
<dbReference type="GO" id="GO:0003676">
    <property type="term" value="F:nucleic acid binding"/>
    <property type="evidence" value="ECO:0007669"/>
    <property type="project" value="InterPro"/>
</dbReference>
<dbReference type="NCBIfam" id="NF040865">
    <property type="entry name" value="a_tRNA_ed_AlaXM"/>
    <property type="match status" value="1"/>
</dbReference>
<comment type="cofactor">
    <cofactor evidence="1">
        <name>Zn(2+)</name>
        <dbReference type="ChEBI" id="CHEBI:29105"/>
    </cofactor>
</comment>
<dbReference type="GO" id="GO:0004813">
    <property type="term" value="F:alanine-tRNA ligase activity"/>
    <property type="evidence" value="ECO:0007669"/>
    <property type="project" value="InterPro"/>
</dbReference>
<dbReference type="Gene3D" id="3.30.980.10">
    <property type="entry name" value="Threonyl-trna Synthetase, Chain A, domain 2"/>
    <property type="match status" value="1"/>
</dbReference>
<evidence type="ECO:0000256" key="3">
    <source>
        <dbReference type="ARBA" id="ARBA00022490"/>
    </source>
</evidence>
<dbReference type="InterPro" id="IPR018164">
    <property type="entry name" value="Ala-tRNA-synth_IIc_N"/>
</dbReference>
<evidence type="ECO:0000256" key="4">
    <source>
        <dbReference type="ARBA" id="ARBA00022723"/>
    </source>
</evidence>
<dbReference type="InterPro" id="IPR009000">
    <property type="entry name" value="Transl_B-barrel_sf"/>
</dbReference>
<accession>A0A0F9SAJ5</accession>
<evidence type="ECO:0000256" key="1">
    <source>
        <dbReference type="ARBA" id="ARBA00001947"/>
    </source>
</evidence>
<dbReference type="SUPFAM" id="SSF55186">
    <property type="entry name" value="ThrRS/AlaRS common domain"/>
    <property type="match status" value="1"/>
</dbReference>
<evidence type="ECO:0000313" key="7">
    <source>
        <dbReference type="EMBL" id="KKN26388.1"/>
    </source>
</evidence>
<dbReference type="InterPro" id="IPR053424">
    <property type="entry name" value="Alanyl-tRNA_Edit-Domain"/>
</dbReference>
<dbReference type="EMBL" id="LAZR01002723">
    <property type="protein sequence ID" value="KKN26388.1"/>
    <property type="molecule type" value="Genomic_DNA"/>
</dbReference>